<dbReference type="SUPFAM" id="SSF53448">
    <property type="entry name" value="Nucleotide-diphospho-sugar transferases"/>
    <property type="match status" value="1"/>
</dbReference>
<dbReference type="InterPro" id="IPR025877">
    <property type="entry name" value="MobA-like_NTP_Trfase"/>
</dbReference>
<evidence type="ECO:0000313" key="11">
    <source>
        <dbReference type="Proteomes" id="UP001139353"/>
    </source>
</evidence>
<reference evidence="10" key="1">
    <citation type="submission" date="2021-11" db="EMBL/GenBank/DDBJ databases">
        <title>BS-T2-15 a new species belonging to the Comamonadaceae family isolated from the soil of a French oak forest.</title>
        <authorList>
            <person name="Mieszkin S."/>
            <person name="Alain K."/>
        </authorList>
    </citation>
    <scope>NUCLEOTIDE SEQUENCE</scope>
    <source>
        <strain evidence="10">BS-T2-15</strain>
    </source>
</reference>
<comment type="caution">
    <text evidence="8">Lacks conserved residue(s) required for the propagation of feature annotation.</text>
</comment>
<accession>A0A9X1YIG4</accession>
<evidence type="ECO:0000256" key="6">
    <source>
        <dbReference type="ARBA" id="ARBA00023134"/>
    </source>
</evidence>
<keyword evidence="10" id="KW-0548">Nucleotidyltransferase</keyword>
<dbReference type="Pfam" id="PF12804">
    <property type="entry name" value="NTP_transf_3"/>
    <property type="match status" value="1"/>
</dbReference>
<dbReference type="GO" id="GO:1902758">
    <property type="term" value="P:bis(molybdopterin guanine dinucleotide)molybdenum biosynthetic process"/>
    <property type="evidence" value="ECO:0007669"/>
    <property type="project" value="TreeGrafter"/>
</dbReference>
<evidence type="ECO:0000256" key="7">
    <source>
        <dbReference type="ARBA" id="ARBA00023150"/>
    </source>
</evidence>
<feature type="binding site" evidence="8">
    <location>
        <begin position="15"/>
        <end position="17"/>
    </location>
    <ligand>
        <name>GTP</name>
        <dbReference type="ChEBI" id="CHEBI:37565"/>
    </ligand>
</feature>
<comment type="cofactor">
    <cofactor evidence="8">
        <name>Mg(2+)</name>
        <dbReference type="ChEBI" id="CHEBI:18420"/>
    </cofactor>
</comment>
<comment type="similarity">
    <text evidence="8">Belongs to the MobA family.</text>
</comment>
<evidence type="ECO:0000313" key="10">
    <source>
        <dbReference type="EMBL" id="MCK9686010.1"/>
    </source>
</evidence>
<dbReference type="Gene3D" id="3.90.550.10">
    <property type="entry name" value="Spore Coat Polysaccharide Biosynthesis Protein SpsA, Chain A"/>
    <property type="match status" value="1"/>
</dbReference>
<dbReference type="NCBIfam" id="TIGR02665">
    <property type="entry name" value="molyb_mobA"/>
    <property type="match status" value="1"/>
</dbReference>
<keyword evidence="2 8" id="KW-0808">Transferase</keyword>
<dbReference type="GO" id="GO:0005737">
    <property type="term" value="C:cytoplasm"/>
    <property type="evidence" value="ECO:0007669"/>
    <property type="project" value="UniProtKB-SubCell"/>
</dbReference>
<evidence type="ECO:0000256" key="3">
    <source>
        <dbReference type="ARBA" id="ARBA00022723"/>
    </source>
</evidence>
<keyword evidence="11" id="KW-1185">Reference proteome</keyword>
<dbReference type="GO" id="GO:0061603">
    <property type="term" value="F:molybdenum cofactor guanylyltransferase activity"/>
    <property type="evidence" value="ECO:0007669"/>
    <property type="project" value="UniProtKB-EC"/>
</dbReference>
<feature type="domain" description="MobA-like NTP transferase" evidence="9">
    <location>
        <begin position="12"/>
        <end position="159"/>
    </location>
</feature>
<dbReference type="InterPro" id="IPR013482">
    <property type="entry name" value="Molybde_CF_guanTrfase"/>
</dbReference>
<evidence type="ECO:0000256" key="8">
    <source>
        <dbReference type="HAMAP-Rule" id="MF_00316"/>
    </source>
</evidence>
<evidence type="ECO:0000256" key="2">
    <source>
        <dbReference type="ARBA" id="ARBA00022679"/>
    </source>
</evidence>
<name>A0A9X1YIG4_9BURK</name>
<keyword evidence="4 8" id="KW-0547">Nucleotide-binding</keyword>
<dbReference type="GO" id="GO:0005525">
    <property type="term" value="F:GTP binding"/>
    <property type="evidence" value="ECO:0007669"/>
    <property type="project" value="UniProtKB-UniRule"/>
</dbReference>
<comment type="subunit">
    <text evidence="8">Monomer.</text>
</comment>
<evidence type="ECO:0000256" key="5">
    <source>
        <dbReference type="ARBA" id="ARBA00022842"/>
    </source>
</evidence>
<proteinExistence type="inferred from homology"/>
<organism evidence="10 11">
    <name type="scientific">Scleromatobacter humisilvae</name>
    <dbReference type="NCBI Taxonomy" id="2897159"/>
    <lineage>
        <taxon>Bacteria</taxon>
        <taxon>Pseudomonadati</taxon>
        <taxon>Pseudomonadota</taxon>
        <taxon>Betaproteobacteria</taxon>
        <taxon>Burkholderiales</taxon>
        <taxon>Sphaerotilaceae</taxon>
        <taxon>Scleromatobacter</taxon>
    </lineage>
</organism>
<dbReference type="RefSeq" id="WP_275682042.1">
    <property type="nucleotide sequence ID" value="NZ_JAJLJH010000002.1"/>
</dbReference>
<comment type="function">
    <text evidence="8">Transfers a GMP moiety from GTP to Mo-molybdopterin (Mo-MPT) cofactor (Moco or molybdenum cofactor) to form Mo-molybdopterin guanine dinucleotide (Mo-MGD) cofactor.</text>
</comment>
<feature type="binding site" evidence="8">
    <location>
        <position position="28"/>
    </location>
    <ligand>
        <name>GTP</name>
        <dbReference type="ChEBI" id="CHEBI:37565"/>
    </ligand>
</feature>
<sequence length="193" mass="20170">MPATPARDAITGLVLAGGRGQRLGGVDKGLQPWQGQPLVDHALARLAPQVRGVMISANRNALAYASRGARVLADASDDFPGPLAGILAGLRASTTPWLAVVPCDSPRLPADLVERLAQGLGDAPGAVVRRGERLEPVCCLLSTALADDLERYLADGGRKVEGWVARHAAPVSFDRPDDAAAFANINTLDDLAR</sequence>
<evidence type="ECO:0000256" key="1">
    <source>
        <dbReference type="ARBA" id="ARBA00022490"/>
    </source>
</evidence>
<dbReference type="AlphaFoldDB" id="A0A9X1YIG4"/>
<comment type="domain">
    <text evidence="8">The N-terminal domain determines nucleotide recognition and specific binding, while the C-terminal domain determines the specific binding to the target protein.</text>
</comment>
<evidence type="ECO:0000256" key="4">
    <source>
        <dbReference type="ARBA" id="ARBA00022741"/>
    </source>
</evidence>
<feature type="binding site" evidence="8">
    <location>
        <position position="104"/>
    </location>
    <ligand>
        <name>Mg(2+)</name>
        <dbReference type="ChEBI" id="CHEBI:18420"/>
    </ligand>
</feature>
<dbReference type="GO" id="GO:0046872">
    <property type="term" value="F:metal ion binding"/>
    <property type="evidence" value="ECO:0007669"/>
    <property type="project" value="UniProtKB-KW"/>
</dbReference>
<comment type="subcellular location">
    <subcellularLocation>
        <location evidence="8">Cytoplasm</location>
    </subcellularLocation>
</comment>
<dbReference type="HAMAP" id="MF_00316">
    <property type="entry name" value="MobA"/>
    <property type="match status" value="1"/>
</dbReference>
<keyword evidence="3 8" id="KW-0479">Metal-binding</keyword>
<protein>
    <recommendedName>
        <fullName evidence="8">Molybdenum cofactor guanylyltransferase</fullName>
        <shortName evidence="8">MoCo guanylyltransferase</shortName>
        <ecNumber evidence="8">2.7.7.77</ecNumber>
    </recommendedName>
    <alternativeName>
        <fullName evidence="8">GTP:molybdopterin guanylyltransferase</fullName>
    </alternativeName>
    <alternativeName>
        <fullName evidence="8">Mo-MPT guanylyltransferase</fullName>
    </alternativeName>
    <alternativeName>
        <fullName evidence="8">Molybdopterin guanylyltransferase</fullName>
    </alternativeName>
    <alternativeName>
        <fullName evidence="8">Molybdopterin-guanine dinucleotide synthase</fullName>
        <shortName evidence="8">MGD synthase</shortName>
    </alternativeName>
</protein>
<keyword evidence="5 8" id="KW-0460">Magnesium</keyword>
<feature type="binding site" evidence="8">
    <location>
        <position position="74"/>
    </location>
    <ligand>
        <name>GTP</name>
        <dbReference type="ChEBI" id="CHEBI:37565"/>
    </ligand>
</feature>
<dbReference type="InterPro" id="IPR029044">
    <property type="entry name" value="Nucleotide-diphossugar_trans"/>
</dbReference>
<feature type="binding site" evidence="8">
    <location>
        <position position="104"/>
    </location>
    <ligand>
        <name>GTP</name>
        <dbReference type="ChEBI" id="CHEBI:37565"/>
    </ligand>
</feature>
<gene>
    <name evidence="8 10" type="primary">mobA</name>
    <name evidence="10" type="ORF">LPC04_09850</name>
</gene>
<dbReference type="CDD" id="cd02503">
    <property type="entry name" value="MobA"/>
    <property type="match status" value="1"/>
</dbReference>
<dbReference type="PANTHER" id="PTHR19136">
    <property type="entry name" value="MOLYBDENUM COFACTOR GUANYLYLTRANSFERASE"/>
    <property type="match status" value="1"/>
</dbReference>
<comment type="caution">
    <text evidence="10">The sequence shown here is derived from an EMBL/GenBank/DDBJ whole genome shotgun (WGS) entry which is preliminary data.</text>
</comment>
<dbReference type="EMBL" id="JAJLJH010000002">
    <property type="protein sequence ID" value="MCK9686010.1"/>
    <property type="molecule type" value="Genomic_DNA"/>
</dbReference>
<dbReference type="EC" id="2.7.7.77" evidence="8"/>
<keyword evidence="6 8" id="KW-0342">GTP-binding</keyword>
<evidence type="ECO:0000259" key="9">
    <source>
        <dbReference type="Pfam" id="PF12804"/>
    </source>
</evidence>
<keyword evidence="7 8" id="KW-0501">Molybdenum cofactor biosynthesis</keyword>
<keyword evidence="1 8" id="KW-0963">Cytoplasm</keyword>
<comment type="catalytic activity">
    <reaction evidence="8">
        <text>Mo-molybdopterin + GTP + H(+) = Mo-molybdopterin guanine dinucleotide + diphosphate</text>
        <dbReference type="Rhea" id="RHEA:34243"/>
        <dbReference type="ChEBI" id="CHEBI:15378"/>
        <dbReference type="ChEBI" id="CHEBI:33019"/>
        <dbReference type="ChEBI" id="CHEBI:37565"/>
        <dbReference type="ChEBI" id="CHEBI:71302"/>
        <dbReference type="ChEBI" id="CHEBI:71310"/>
        <dbReference type="EC" id="2.7.7.77"/>
    </reaction>
</comment>
<dbReference type="PANTHER" id="PTHR19136:SF81">
    <property type="entry name" value="MOLYBDENUM COFACTOR GUANYLYLTRANSFERASE"/>
    <property type="match status" value="1"/>
</dbReference>
<dbReference type="Proteomes" id="UP001139353">
    <property type="component" value="Unassembled WGS sequence"/>
</dbReference>